<dbReference type="GO" id="GO:0004197">
    <property type="term" value="F:cysteine-type endopeptidase activity"/>
    <property type="evidence" value="ECO:0007669"/>
    <property type="project" value="InterPro"/>
</dbReference>
<evidence type="ECO:0000313" key="7">
    <source>
        <dbReference type="EMBL" id="KIP07348.1"/>
    </source>
</evidence>
<dbReference type="InterPro" id="IPR011990">
    <property type="entry name" value="TPR-like_helical_dom_sf"/>
</dbReference>
<proteinExistence type="predicted"/>
<feature type="region of interest" description="Disordered" evidence="5">
    <location>
        <begin position="925"/>
        <end position="955"/>
    </location>
</feature>
<sequence>MKPATTTTTATTSTTRTRPTRTASAKTDDVTATLATKLSISDPKGKQRSQPAEKTREERIADAMREVNTSSRGLSGLVEAGWKKSRYSVATTQRTSKSKEPDNSSQAISYTESAKRALGVLRELKPGDIDVERAASSLVGKIVSLEMHDIALEMLLETHGSLMNLYSDGVQTSPLTQTALLSLPLPSTTLESDTVLTLISNHLLYSIISFSYTTFSGLEPAQSLASLTTPPLAAYADALSETPTLLQWLPHLGRLPSKHTDSILTRAYTAITKASVLANSSPSDAKAMLRIRVYALHLLLHATPSIIKPSTFWDQTVKFTVAFIKDTASGSVSADVKNDATRMVLSVFSDILNIAIATRTKDDERAAWLSGSGFMGFCEYWMEFAIRGNDTALIKRISSFVRKPPPPPSATSFMTQASLVTDGSFARTSEPSHATPHPKQSSDNKAEAARVCTVLTEATSILEQLAALEEPDQEALGKAAETVDCTQPFLQRLYDTESSSGVDEQRYAEKIRRTFERLRRASVKALETLCTGSQVITRSFNTLIQTKVAHVDLLTPALDSLFALARTTLVPSSPLSYTQAYDYLARTIIVLASAETFSCDPAQLANYVRCLSGAFHNMGGTLYQASQYSHAVRFLEKSCSMGEKALKIYRAIDTSASQEKDKQDSWTQLAEQMYRRWEILGVCHSKTSDRRSAFESFGECVKAFSFATPSLFESASSHSASAVFDSNASLKHIASIIDRLTYTGVCDLLLHPRAVSLTSRLSQCYIPEGGQLEPAIARRVITGLILERQIDSLDACRWKEHGRQAIRSLLDEVLTVYTAQEMPIRRARVILKLLEYIHSSYDTAPDLTSSYEDLGREAELLLTQRNAGLDSGLVHFRSRYRAILKLRLALLVHREAQTSQFSKVVAYAEDACSVLKTALSSVPKEPAVPVHSPKAARTQPGRRAAGRGQTTTSRLPATKTRTRITRTAVAMPATPRKKRSRVSITPAIPPSINVGEAFPIFDDLPILINLLRSCAHLLGLLGQMVTKVHLLLVARRICEKFIDTRPDDYILASVELAQEYVNLGKLTKAGNIYLAATNLTKKMPLSEETRVMLSLRFAEAQAAAGNILKSSSAYCEAYSASEALPPIDKELPTAQRIAMRAIVLERAAVAASTFAMIQYSRDDPSAAINGLLQALRLWNRAVDTLSKIAPVSAPSEGAADLDNPFLAEPAPRTGKTTDNGKLANIASPSKTTPRLPALNGIEWRVAHGLLVTLFALTQAYVSRGSPREAEYFAQQAKEVAESLNTPAMVGRALARIGEIYLHLHQVEDSHASLAKAAEYLAGTVGPDAAEIRRLHAEHSRLHSDGTEAPQLYEEAMAMLEELDGVFAALDGQVASHRMSLGGPSPISSRISSKTEAIAPSVVMAILRQNSEEYASLLERFRSLSFTADAKAEENALLAKLSLENVYTRFQADMFLNSLSESIITLPMGMVSDRTVSSSSGQEVLAVLNHAEKLFWSDLALISRRGNVFDVRDAAVSLALICAFQTSLGGSTSNSPTVAARLLDVSSALTLQREVLEVVQHKFSELASQDDLQWPLMTSNGSVMPPPKRKSKTRFVSFESDDEDDGLQETTDSSLRKYWDSLASKYRNRVCDAGTLGTANIDGLPPKWTVVSISVTEDHDTMFVTRQRPGKEPLMFCIPLKERRENADEDDEFLGFEHAVHELNEIIRLSDEGTRQAQHIKNDRGARQAWWAQRTALDERMKDLLANIEFCWFGAFKTILNEPVKYPENLLNAFRTQIELAFKRSTPMKDKRQKSTLRLNDALLECFASLSPQCRDEELADLVYFILDLYQFHGTPIAAAEVDVDEVVVDLRAALEEHAARSKGKLHRQGDAHTFLVLDKNVAGIPWESLPVLRGRSVSRIPSVDFLLDRVQYCQMDAGAQEGQSVDRCTVDPRKTYYVLNPSGDLKNTEGRFVNWLQDMASVGWEGVVGRAPSEMQFSNALTRKDLVIYFGHGGAEQYIRSHKLRHLPRCAATMLWGCSSGALKEMGDFDRVGTPHNYMLSGCPTLVANLWDVTDRDIDKFSQAVFDKMHLTKNRVADWTPEPRLEETSIVAAVAQSRDVCKLKYLTGAAPVVYGIPFYL</sequence>
<evidence type="ECO:0000256" key="4">
    <source>
        <dbReference type="ARBA" id="ARBA00022829"/>
    </source>
</evidence>
<dbReference type="GO" id="GO:0051307">
    <property type="term" value="P:meiotic chromosome separation"/>
    <property type="evidence" value="ECO:0007669"/>
    <property type="project" value="TreeGrafter"/>
</dbReference>
<dbReference type="EMBL" id="KN840499">
    <property type="protein sequence ID" value="KIP07348.1"/>
    <property type="molecule type" value="Genomic_DNA"/>
</dbReference>
<dbReference type="OrthoDB" id="10255632at2759"/>
<feature type="region of interest" description="Disordered" evidence="5">
    <location>
        <begin position="424"/>
        <end position="446"/>
    </location>
</feature>
<feature type="region of interest" description="Disordered" evidence="5">
    <location>
        <begin position="1578"/>
        <end position="1609"/>
    </location>
</feature>
<dbReference type="GO" id="GO:0005634">
    <property type="term" value="C:nucleus"/>
    <property type="evidence" value="ECO:0007669"/>
    <property type="project" value="InterPro"/>
</dbReference>
<feature type="domain" description="Peptidase C50" evidence="6">
    <location>
        <begin position="1932"/>
        <end position="2029"/>
    </location>
</feature>
<dbReference type="GO" id="GO:0072686">
    <property type="term" value="C:mitotic spindle"/>
    <property type="evidence" value="ECO:0007669"/>
    <property type="project" value="TreeGrafter"/>
</dbReference>
<feature type="region of interest" description="Disordered" evidence="5">
    <location>
        <begin position="1"/>
        <end position="72"/>
    </location>
</feature>
<dbReference type="GO" id="GO:0006508">
    <property type="term" value="P:proteolysis"/>
    <property type="evidence" value="ECO:0007669"/>
    <property type="project" value="InterPro"/>
</dbReference>
<dbReference type="HOGENOM" id="CLU_000777_0_0_1"/>
<feature type="region of interest" description="Disordered" evidence="5">
    <location>
        <begin position="88"/>
        <end position="109"/>
    </location>
</feature>
<feature type="compositionally biased region" description="Polar residues" evidence="5">
    <location>
        <begin position="424"/>
        <end position="439"/>
    </location>
</feature>
<evidence type="ECO:0000256" key="3">
    <source>
        <dbReference type="ARBA" id="ARBA00022801"/>
    </source>
</evidence>
<name>A0A0C3PLL0_PHLG1</name>
<feature type="compositionally biased region" description="Basic and acidic residues" evidence="5">
    <location>
        <begin position="51"/>
        <end position="65"/>
    </location>
</feature>
<evidence type="ECO:0000256" key="5">
    <source>
        <dbReference type="SAM" id="MobiDB-lite"/>
    </source>
</evidence>
<evidence type="ECO:0000313" key="8">
    <source>
        <dbReference type="Proteomes" id="UP000053257"/>
    </source>
</evidence>
<dbReference type="EC" id="3.4.22.49" evidence="2"/>
<reference evidence="7 8" key="1">
    <citation type="journal article" date="2014" name="PLoS Genet.">
        <title>Analysis of the Phlebiopsis gigantea genome, transcriptome and secretome provides insight into its pioneer colonization strategies of wood.</title>
        <authorList>
            <person name="Hori C."/>
            <person name="Ishida T."/>
            <person name="Igarashi K."/>
            <person name="Samejima M."/>
            <person name="Suzuki H."/>
            <person name="Master E."/>
            <person name="Ferreira P."/>
            <person name="Ruiz-Duenas F.J."/>
            <person name="Held B."/>
            <person name="Canessa P."/>
            <person name="Larrondo L.F."/>
            <person name="Schmoll M."/>
            <person name="Druzhinina I.S."/>
            <person name="Kubicek C.P."/>
            <person name="Gaskell J.A."/>
            <person name="Kersten P."/>
            <person name="St John F."/>
            <person name="Glasner J."/>
            <person name="Sabat G."/>
            <person name="Splinter BonDurant S."/>
            <person name="Syed K."/>
            <person name="Yadav J."/>
            <person name="Mgbeahuruike A.C."/>
            <person name="Kovalchuk A."/>
            <person name="Asiegbu F.O."/>
            <person name="Lackner G."/>
            <person name="Hoffmeister D."/>
            <person name="Rencoret J."/>
            <person name="Gutierrez A."/>
            <person name="Sun H."/>
            <person name="Lindquist E."/>
            <person name="Barry K."/>
            <person name="Riley R."/>
            <person name="Grigoriev I.V."/>
            <person name="Henrissat B."/>
            <person name="Kues U."/>
            <person name="Berka R.M."/>
            <person name="Martinez A.T."/>
            <person name="Covert S.F."/>
            <person name="Blanchette R.A."/>
            <person name="Cullen D."/>
        </authorList>
    </citation>
    <scope>NUCLEOTIDE SEQUENCE [LARGE SCALE GENOMIC DNA]</scope>
    <source>
        <strain evidence="7 8">11061_1 CR5-6</strain>
    </source>
</reference>
<dbReference type="GO" id="GO:0044732">
    <property type="term" value="C:mitotic spindle pole body"/>
    <property type="evidence" value="ECO:0007669"/>
    <property type="project" value="TreeGrafter"/>
</dbReference>
<dbReference type="Gene3D" id="1.25.40.10">
    <property type="entry name" value="Tetratricopeptide repeat domain"/>
    <property type="match status" value="1"/>
</dbReference>
<comment type="catalytic activity">
    <reaction evidence="1">
        <text>All bonds known to be hydrolyzed by this endopeptidase have arginine in P1 and an acidic residue in P4. P6 is often occupied by an acidic residue or by a hydroxy-amino-acid residue, the phosphorylation of which enhances cleavage.</text>
        <dbReference type="EC" id="3.4.22.49"/>
    </reaction>
</comment>
<keyword evidence="3" id="KW-0378">Hydrolase</keyword>
<dbReference type="Pfam" id="PF03568">
    <property type="entry name" value="Separin_C"/>
    <property type="match status" value="1"/>
</dbReference>
<dbReference type="InterPro" id="IPR005314">
    <property type="entry name" value="Peptidase_C50"/>
</dbReference>
<dbReference type="InterPro" id="IPR030397">
    <property type="entry name" value="SEPARIN_core_dom"/>
</dbReference>
<gene>
    <name evidence="7" type="ORF">PHLGIDRAFT_30059</name>
</gene>
<evidence type="ECO:0000259" key="6">
    <source>
        <dbReference type="PROSITE" id="PS51700"/>
    </source>
</evidence>
<dbReference type="PANTHER" id="PTHR12792">
    <property type="entry name" value="EXTRA SPINDLE POLES 1-RELATED"/>
    <property type="match status" value="1"/>
</dbReference>
<protein>
    <recommendedName>
        <fullName evidence="2">separase</fullName>
        <ecNumber evidence="2">3.4.22.49</ecNumber>
    </recommendedName>
</protein>
<keyword evidence="8" id="KW-1185">Reference proteome</keyword>
<accession>A0A0C3PLL0</accession>
<dbReference type="GO" id="GO:0005737">
    <property type="term" value="C:cytoplasm"/>
    <property type="evidence" value="ECO:0007669"/>
    <property type="project" value="TreeGrafter"/>
</dbReference>
<dbReference type="STRING" id="745531.A0A0C3PLL0"/>
<dbReference type="Proteomes" id="UP000053257">
    <property type="component" value="Unassembled WGS sequence"/>
</dbReference>
<keyword evidence="4" id="KW-0159">Chromosome partition</keyword>
<evidence type="ECO:0000256" key="2">
    <source>
        <dbReference type="ARBA" id="ARBA00012489"/>
    </source>
</evidence>
<feature type="compositionally biased region" description="Low complexity" evidence="5">
    <location>
        <begin position="1"/>
        <end position="25"/>
    </location>
</feature>
<evidence type="ECO:0000256" key="1">
    <source>
        <dbReference type="ARBA" id="ARBA00000451"/>
    </source>
</evidence>
<dbReference type="PANTHER" id="PTHR12792:SF0">
    <property type="entry name" value="SEPARIN"/>
    <property type="match status" value="1"/>
</dbReference>
<dbReference type="PROSITE" id="PS51700">
    <property type="entry name" value="SEPARIN"/>
    <property type="match status" value="1"/>
</dbReference>
<organism evidence="7 8">
    <name type="scientific">Phlebiopsis gigantea (strain 11061_1 CR5-6)</name>
    <name type="common">White-rot fungus</name>
    <name type="synonym">Peniophora gigantea</name>
    <dbReference type="NCBI Taxonomy" id="745531"/>
    <lineage>
        <taxon>Eukaryota</taxon>
        <taxon>Fungi</taxon>
        <taxon>Dikarya</taxon>
        <taxon>Basidiomycota</taxon>
        <taxon>Agaricomycotina</taxon>
        <taxon>Agaricomycetes</taxon>
        <taxon>Polyporales</taxon>
        <taxon>Phanerochaetaceae</taxon>
        <taxon>Phlebiopsis</taxon>
    </lineage>
</organism>
<dbReference type="SUPFAM" id="SSF48452">
    <property type="entry name" value="TPR-like"/>
    <property type="match status" value="2"/>
</dbReference>